<dbReference type="PROSITE" id="PS00675">
    <property type="entry name" value="SIGMA54_INTERACT_1"/>
    <property type="match status" value="1"/>
</dbReference>
<dbReference type="InterPro" id="IPR027417">
    <property type="entry name" value="P-loop_NTPase"/>
</dbReference>
<dbReference type="NCBIfam" id="TIGR02915">
    <property type="entry name" value="PEP_resp_reg"/>
    <property type="match status" value="1"/>
</dbReference>
<feature type="domain" description="Response regulatory" evidence="8">
    <location>
        <begin position="3"/>
        <end position="121"/>
    </location>
</feature>
<dbReference type="PROSITE" id="PS00688">
    <property type="entry name" value="SIGMA54_INTERACT_3"/>
    <property type="match status" value="1"/>
</dbReference>
<dbReference type="PROSITE" id="PS50110">
    <property type="entry name" value="RESPONSE_REGULATORY"/>
    <property type="match status" value="1"/>
</dbReference>
<gene>
    <name evidence="9" type="primary">atoC</name>
    <name evidence="9" type="ORF">NBG4_700005</name>
</gene>
<feature type="domain" description="Sigma-54 factor interaction" evidence="7">
    <location>
        <begin position="143"/>
        <end position="372"/>
    </location>
</feature>
<feature type="modified residue" description="4-aspartylphosphate" evidence="6">
    <location>
        <position position="51"/>
    </location>
</feature>
<keyword evidence="2" id="KW-0067">ATP-binding</keyword>
<dbReference type="Pfam" id="PF25601">
    <property type="entry name" value="AAA_lid_14"/>
    <property type="match status" value="1"/>
</dbReference>
<keyword evidence="1" id="KW-0547">Nucleotide-binding</keyword>
<evidence type="ECO:0000313" key="10">
    <source>
        <dbReference type="Proteomes" id="UP000245125"/>
    </source>
</evidence>
<dbReference type="InterPro" id="IPR025662">
    <property type="entry name" value="Sigma_54_int_dom_ATP-bd_1"/>
</dbReference>
<dbReference type="GO" id="GO:0000160">
    <property type="term" value="P:phosphorelay signal transduction system"/>
    <property type="evidence" value="ECO:0007669"/>
    <property type="project" value="InterPro"/>
</dbReference>
<keyword evidence="6" id="KW-0597">Phosphoprotein</keyword>
<dbReference type="Proteomes" id="UP000245125">
    <property type="component" value="Unassembled WGS sequence"/>
</dbReference>
<evidence type="ECO:0000256" key="5">
    <source>
        <dbReference type="ARBA" id="ARBA00023163"/>
    </source>
</evidence>
<dbReference type="PRINTS" id="PR01590">
    <property type="entry name" value="HTHFIS"/>
</dbReference>
<evidence type="ECO:0000256" key="6">
    <source>
        <dbReference type="PROSITE-ProRule" id="PRU00169"/>
    </source>
</evidence>
<organism evidence="9 10">
    <name type="scientific">Candidatus Sulfobium mesophilum</name>
    <dbReference type="NCBI Taxonomy" id="2016548"/>
    <lineage>
        <taxon>Bacteria</taxon>
        <taxon>Pseudomonadati</taxon>
        <taxon>Nitrospirota</taxon>
        <taxon>Nitrospiria</taxon>
        <taxon>Nitrospirales</taxon>
        <taxon>Nitrospiraceae</taxon>
        <taxon>Candidatus Sulfobium</taxon>
    </lineage>
</organism>
<dbReference type="GO" id="GO:0006355">
    <property type="term" value="P:regulation of DNA-templated transcription"/>
    <property type="evidence" value="ECO:0007669"/>
    <property type="project" value="InterPro"/>
</dbReference>
<evidence type="ECO:0000256" key="4">
    <source>
        <dbReference type="ARBA" id="ARBA00023125"/>
    </source>
</evidence>
<dbReference type="SUPFAM" id="SSF52172">
    <property type="entry name" value="CheY-like"/>
    <property type="match status" value="1"/>
</dbReference>
<dbReference type="SMART" id="SM00382">
    <property type="entry name" value="AAA"/>
    <property type="match status" value="1"/>
</dbReference>
<dbReference type="SUPFAM" id="SSF46689">
    <property type="entry name" value="Homeodomain-like"/>
    <property type="match status" value="1"/>
</dbReference>
<dbReference type="InterPro" id="IPR011006">
    <property type="entry name" value="CheY-like_superfamily"/>
</dbReference>
<name>A0A2U3QKC4_9BACT</name>
<evidence type="ECO:0000256" key="2">
    <source>
        <dbReference type="ARBA" id="ARBA00022840"/>
    </source>
</evidence>
<dbReference type="Pfam" id="PF00072">
    <property type="entry name" value="Response_reg"/>
    <property type="match status" value="1"/>
</dbReference>
<dbReference type="InterPro" id="IPR002197">
    <property type="entry name" value="HTH_Fis"/>
</dbReference>
<dbReference type="InterPro" id="IPR025944">
    <property type="entry name" value="Sigma_54_int_dom_CS"/>
</dbReference>
<dbReference type="OrthoDB" id="9814761at2"/>
<sequence>MEKILIVDDSEEIRKQLKWGLSKDYSVFLAANPKEALSLFTKHQPNVVTLDLGLPPDENGTTEGFRCLDNILKMRPVTKVIVITGNDERENALKAVQKGAYDFYQKPIVLEELKVILKRAFYLHKIEEENSKLMSTRAAMGGMVGQCLEMLDVFSVIRKIASADVSVLINGESGTGKELVARAIHSMSLRKDGVFAPINCGAIPENLIESELFGHEKGAFTGAHIQVQGKVEYANKGTLFLDEIGELPTHLQVKLLRFLQERTFQRVGGREDIPIDTRVISATNIDIPKAIKEGKFREDLYYRIGVVTINLPALRDRKGDIILLSNLFLRRYSEEFKKRIRGFSPSAVDMLESYEWPGNVRELENRIQRAVLMAESSMIEPQDLAFTDEPEKRGFSAARAVTLKEARDRLERDLIISAIDRHKGNIVKAAEELDVSRPTLYDIMKRHGLFHDYSTYRQQDKKEKV</sequence>
<reference evidence="10" key="1">
    <citation type="submission" date="2018-03" db="EMBL/GenBank/DDBJ databases">
        <authorList>
            <person name="Zecchin S."/>
        </authorList>
    </citation>
    <scope>NUCLEOTIDE SEQUENCE [LARGE SCALE GENOMIC DNA]</scope>
</reference>
<dbReference type="CDD" id="cd00009">
    <property type="entry name" value="AAA"/>
    <property type="match status" value="1"/>
</dbReference>
<accession>A0A2U3QKC4</accession>
<dbReference type="PANTHER" id="PTHR32071:SF113">
    <property type="entry name" value="ALGINATE BIOSYNTHESIS TRANSCRIPTIONAL REGULATORY PROTEIN ALGB"/>
    <property type="match status" value="1"/>
</dbReference>
<keyword evidence="3" id="KW-0805">Transcription regulation</keyword>
<protein>
    <submittedName>
        <fullName evidence="9">Acetoacetate metabolism regulatory protein AtoC</fullName>
    </submittedName>
</protein>
<dbReference type="GO" id="GO:0043565">
    <property type="term" value="F:sequence-specific DNA binding"/>
    <property type="evidence" value="ECO:0007669"/>
    <property type="project" value="InterPro"/>
</dbReference>
<dbReference type="PROSITE" id="PS50045">
    <property type="entry name" value="SIGMA54_INTERACT_4"/>
    <property type="match status" value="1"/>
</dbReference>
<dbReference type="InterPro" id="IPR002078">
    <property type="entry name" value="Sigma_54_int"/>
</dbReference>
<dbReference type="Gene3D" id="3.40.50.300">
    <property type="entry name" value="P-loop containing nucleotide triphosphate hydrolases"/>
    <property type="match status" value="1"/>
</dbReference>
<evidence type="ECO:0000313" key="9">
    <source>
        <dbReference type="EMBL" id="SPQ01790.1"/>
    </source>
</evidence>
<dbReference type="FunFam" id="3.40.50.300:FF:000006">
    <property type="entry name" value="DNA-binding transcriptional regulator NtrC"/>
    <property type="match status" value="1"/>
</dbReference>
<evidence type="ECO:0000259" key="8">
    <source>
        <dbReference type="PROSITE" id="PS50110"/>
    </source>
</evidence>
<keyword evidence="5" id="KW-0804">Transcription</keyword>
<dbReference type="InterPro" id="IPR014264">
    <property type="entry name" value="PEP-CTERM_resp_reg"/>
</dbReference>
<dbReference type="PANTHER" id="PTHR32071">
    <property type="entry name" value="TRANSCRIPTIONAL REGULATORY PROTEIN"/>
    <property type="match status" value="1"/>
</dbReference>
<evidence type="ECO:0000259" key="7">
    <source>
        <dbReference type="PROSITE" id="PS50045"/>
    </source>
</evidence>
<keyword evidence="4" id="KW-0238">DNA-binding</keyword>
<dbReference type="Pfam" id="PF02954">
    <property type="entry name" value="HTH_8"/>
    <property type="match status" value="1"/>
</dbReference>
<dbReference type="GO" id="GO:0005524">
    <property type="term" value="F:ATP binding"/>
    <property type="evidence" value="ECO:0007669"/>
    <property type="project" value="UniProtKB-KW"/>
</dbReference>
<dbReference type="InterPro" id="IPR025943">
    <property type="entry name" value="Sigma_54_int_dom_ATP-bd_2"/>
</dbReference>
<evidence type="ECO:0000256" key="1">
    <source>
        <dbReference type="ARBA" id="ARBA00022741"/>
    </source>
</evidence>
<dbReference type="AlphaFoldDB" id="A0A2U3QKC4"/>
<dbReference type="InterPro" id="IPR003593">
    <property type="entry name" value="AAA+_ATPase"/>
</dbReference>
<dbReference type="InterPro" id="IPR001789">
    <property type="entry name" value="Sig_transdc_resp-reg_receiver"/>
</dbReference>
<dbReference type="Gene3D" id="1.10.10.60">
    <property type="entry name" value="Homeodomain-like"/>
    <property type="match status" value="1"/>
</dbReference>
<keyword evidence="10" id="KW-1185">Reference proteome</keyword>
<dbReference type="EMBL" id="OUUY01000120">
    <property type="protein sequence ID" value="SPQ01790.1"/>
    <property type="molecule type" value="Genomic_DNA"/>
</dbReference>
<dbReference type="InterPro" id="IPR009057">
    <property type="entry name" value="Homeodomain-like_sf"/>
</dbReference>
<dbReference type="SMART" id="SM00448">
    <property type="entry name" value="REC"/>
    <property type="match status" value="1"/>
</dbReference>
<dbReference type="InterPro" id="IPR058031">
    <property type="entry name" value="AAA_lid_NorR"/>
</dbReference>
<dbReference type="Gene3D" id="3.40.50.2300">
    <property type="match status" value="1"/>
</dbReference>
<dbReference type="Pfam" id="PF00158">
    <property type="entry name" value="Sigma54_activat"/>
    <property type="match status" value="1"/>
</dbReference>
<dbReference type="PROSITE" id="PS00676">
    <property type="entry name" value="SIGMA54_INTERACT_2"/>
    <property type="match status" value="1"/>
</dbReference>
<proteinExistence type="predicted"/>
<dbReference type="Gene3D" id="1.10.8.60">
    <property type="match status" value="1"/>
</dbReference>
<evidence type="ECO:0000256" key="3">
    <source>
        <dbReference type="ARBA" id="ARBA00023015"/>
    </source>
</evidence>
<dbReference type="SUPFAM" id="SSF52540">
    <property type="entry name" value="P-loop containing nucleoside triphosphate hydrolases"/>
    <property type="match status" value="1"/>
</dbReference>